<dbReference type="NCBIfam" id="NF008425">
    <property type="entry name" value="PRK11259.1"/>
    <property type="match status" value="1"/>
</dbReference>
<name>A0A176VVW4_MARPO</name>
<dbReference type="SUPFAM" id="SSF53383">
    <property type="entry name" value="PLP-dependent transferases"/>
    <property type="match status" value="1"/>
</dbReference>
<evidence type="ECO:0000259" key="3">
    <source>
        <dbReference type="Pfam" id="PF01266"/>
    </source>
</evidence>
<gene>
    <name evidence="4" type="ORF">AXG93_3545s1080</name>
</gene>
<dbReference type="Proteomes" id="UP000077202">
    <property type="component" value="Unassembled WGS sequence"/>
</dbReference>
<dbReference type="InterPro" id="IPR015424">
    <property type="entry name" value="PyrdxlP-dep_Trfase"/>
</dbReference>
<comment type="caution">
    <text evidence="4">The sequence shown here is derived from an EMBL/GenBank/DDBJ whole genome shotgun (WGS) entry which is preliminary data.</text>
</comment>
<accession>A0A176VVW4</accession>
<evidence type="ECO:0000313" key="4">
    <source>
        <dbReference type="EMBL" id="OAE24944.1"/>
    </source>
</evidence>
<reference evidence="4" key="1">
    <citation type="submission" date="2016-03" db="EMBL/GenBank/DDBJ databases">
        <title>Mechanisms controlling the formation of the plant cell surface in tip-growing cells are functionally conserved among land plants.</title>
        <authorList>
            <person name="Honkanen S."/>
            <person name="Jones V.A."/>
            <person name="Morieri G."/>
            <person name="Champion C."/>
            <person name="Hetherington A.J."/>
            <person name="Kelly S."/>
            <person name="Saint-Marcoux D."/>
            <person name="Proust H."/>
            <person name="Prescott H."/>
            <person name="Dolan L."/>
        </authorList>
    </citation>
    <scope>NUCLEOTIDE SEQUENCE [LARGE SCALE GENOMIC DNA]</scope>
    <source>
        <tissue evidence="4">Whole gametophyte</tissue>
    </source>
</reference>
<organism evidence="4 5">
    <name type="scientific">Marchantia polymorpha subsp. ruderalis</name>
    <dbReference type="NCBI Taxonomy" id="1480154"/>
    <lineage>
        <taxon>Eukaryota</taxon>
        <taxon>Viridiplantae</taxon>
        <taxon>Streptophyta</taxon>
        <taxon>Embryophyta</taxon>
        <taxon>Marchantiophyta</taxon>
        <taxon>Marchantiopsida</taxon>
        <taxon>Marchantiidae</taxon>
        <taxon>Marchantiales</taxon>
        <taxon>Marchantiaceae</taxon>
        <taxon>Marchantia</taxon>
    </lineage>
</organism>
<dbReference type="PANTHER" id="PTHR43092:SF2">
    <property type="entry name" value="HERCYNYLCYSTEINE SULFOXIDE LYASE"/>
    <property type="match status" value="1"/>
</dbReference>
<dbReference type="InterPro" id="IPR006076">
    <property type="entry name" value="FAD-dep_OxRdtase"/>
</dbReference>
<dbReference type="Gene3D" id="3.30.9.10">
    <property type="entry name" value="D-Amino Acid Oxidase, subunit A, domain 2"/>
    <property type="match status" value="1"/>
</dbReference>
<dbReference type="InterPro" id="IPR015421">
    <property type="entry name" value="PyrdxlP-dep_Trfase_major"/>
</dbReference>
<protein>
    <recommendedName>
        <fullName evidence="6">FAD dependent oxidoreductase domain-containing protein</fullName>
    </recommendedName>
</protein>
<proteinExistence type="predicted"/>
<dbReference type="SUPFAM" id="SSF51905">
    <property type="entry name" value="FAD/NAD(P)-binding domain"/>
    <property type="match status" value="1"/>
</dbReference>
<dbReference type="AlphaFoldDB" id="A0A176VVW4"/>
<evidence type="ECO:0000313" key="5">
    <source>
        <dbReference type="Proteomes" id="UP000077202"/>
    </source>
</evidence>
<dbReference type="Gene3D" id="3.40.640.10">
    <property type="entry name" value="Type I PLP-dependent aspartate aminotransferase-like (Major domain)"/>
    <property type="match status" value="1"/>
</dbReference>
<dbReference type="InterPro" id="IPR000192">
    <property type="entry name" value="Aminotrans_V_dom"/>
</dbReference>
<dbReference type="Pfam" id="PF00266">
    <property type="entry name" value="Aminotran_5"/>
    <property type="match status" value="1"/>
</dbReference>
<dbReference type="EMBL" id="LVLJ01002446">
    <property type="protein sequence ID" value="OAE24944.1"/>
    <property type="molecule type" value="Genomic_DNA"/>
</dbReference>
<evidence type="ECO:0000259" key="2">
    <source>
        <dbReference type="Pfam" id="PF00266"/>
    </source>
</evidence>
<dbReference type="Gene3D" id="3.50.50.60">
    <property type="entry name" value="FAD/NAD(P)-binding domain"/>
    <property type="match status" value="1"/>
</dbReference>
<dbReference type="Pfam" id="PF01266">
    <property type="entry name" value="DAO"/>
    <property type="match status" value="1"/>
</dbReference>
<evidence type="ECO:0008006" key="6">
    <source>
        <dbReference type="Google" id="ProtNLM"/>
    </source>
</evidence>
<sequence>MQKSAEEVLAQTFQRLKVASDVREREFDHHEAGVARLNHGSFGSCPSAVQKAQEEWKHKWFKQPDTFVYHQMEDGLLASRTAIARLINAQNVDQVVLLDNATTAASMVAQELVWGFLEGRFHKGDAILLLNHAYGAYRACFEAIAARVGAELISAKIPFPVSSPSHALGFFRDSLAKAREESPGRIIRLAVLDHITSMPSMLLPVKDMVSLCRSYGVEQVFVDGAHAFGSVEVDVQDLDADFYTSNCHKWFFAPEVVAFFHCKPQHLGSLHHPVVSTTHGLGLAAECSWVGTRDYSAQLAIPAAEEFVLREAGGLDALRRLNHDSVLAMGDWLANEWGTACGAPPEMVASMVMVGLPPVLNIQSFDEGLDLRTRLREEFHVEVPMHYVSKEDQESADRITKIPGITAYARVSHQIYNKMEDYVQLRDAINSLTFYSPAMVAGAFQHIEVGHIRHILSADTNSLHIYAAQGELYVNVCTDILSTQLKPYSIVGKENRGLDLGKPPVTGCSQSKEVGEMQGHEMKVNLHHYVESSESRSSVLTSMCNEVLGSNPTLERMLQHTVEDRVCKAAVSAVTMELFGSADEPGIDATYELSPHELGTNAARAERQAGRTVLLCKYVTAHEVLVYYGIMGACTAYELAKRKKSVLLIEQFDFLHRRGSSHGESRTIRITYPEEYYTIMMAEAYNLWEEAERDAGYAVYTKTGQLDFGRRSNSSLAATVSTLQKLEIEHELLTPAQVSARFPMMELPDDFHAVYTQQGGILAASKAVSMFLALAAKHGATLRDRTKVLDIRPLGDDGDEGVLISTGQGSVRCDKCVITAGAWATKMVKDIAGLQIPVVPLHTTIAYWQVDPKQPDLCSKAQGFPLIMSYDEPLIYGTPVAEYRGLMKVSYHSGSPCDPDTRSVAPDLQGLKEFVSPWLAAVFKGNVDHRAPVLAEGCLYSMTPDEDFIIDTLPGRNRNIVIGAGFSGHGFKMAPLVGRILADLSLTGSVPGIPMHYFSLERFERNPSGNVKDFGAFVHLPSEGMQKLSV</sequence>
<keyword evidence="1" id="KW-0663">Pyridoxal phosphate</keyword>
<dbReference type="PANTHER" id="PTHR43092">
    <property type="entry name" value="L-CYSTEINE DESULFHYDRASE"/>
    <property type="match status" value="1"/>
</dbReference>
<keyword evidence="5" id="KW-1185">Reference proteome</keyword>
<feature type="domain" description="FAD dependent oxidoreductase" evidence="3">
    <location>
        <begin position="629"/>
        <end position="984"/>
    </location>
</feature>
<evidence type="ECO:0000256" key="1">
    <source>
        <dbReference type="ARBA" id="ARBA00022898"/>
    </source>
</evidence>
<dbReference type="SUPFAM" id="SSF54373">
    <property type="entry name" value="FAD-linked reductases, C-terminal domain"/>
    <property type="match status" value="1"/>
</dbReference>
<feature type="domain" description="Aminotransferase class V" evidence="2">
    <location>
        <begin position="71"/>
        <end position="274"/>
    </location>
</feature>
<dbReference type="InterPro" id="IPR036188">
    <property type="entry name" value="FAD/NAD-bd_sf"/>
</dbReference>